<dbReference type="InterPro" id="IPR000524">
    <property type="entry name" value="Tscrpt_reg_HTH_GntR"/>
</dbReference>
<dbReference type="GO" id="GO:0003700">
    <property type="term" value="F:DNA-binding transcription factor activity"/>
    <property type="evidence" value="ECO:0007669"/>
    <property type="project" value="InterPro"/>
</dbReference>
<keyword evidence="2" id="KW-0663">Pyridoxal phosphate</keyword>
<dbReference type="SUPFAM" id="SSF53383">
    <property type="entry name" value="PLP-dependent transferases"/>
    <property type="match status" value="1"/>
</dbReference>
<comment type="caution">
    <text evidence="7">The sequence shown here is derived from an EMBL/GenBank/DDBJ whole genome shotgun (WGS) entry which is preliminary data.</text>
</comment>
<organism evidence="7 8">
    <name type="scientific">Anaerosporomusa subterranea</name>
    <dbReference type="NCBI Taxonomy" id="1794912"/>
    <lineage>
        <taxon>Bacteria</taxon>
        <taxon>Bacillati</taxon>
        <taxon>Bacillota</taxon>
        <taxon>Negativicutes</taxon>
        <taxon>Acetonemataceae</taxon>
        <taxon>Anaerosporomusa</taxon>
    </lineage>
</organism>
<dbReference type="PANTHER" id="PTHR46577:SF1">
    <property type="entry name" value="HTH-TYPE TRANSCRIPTIONAL REGULATORY PROTEIN GABR"/>
    <property type="match status" value="1"/>
</dbReference>
<dbReference type="Proteomes" id="UP000076268">
    <property type="component" value="Unassembled WGS sequence"/>
</dbReference>
<name>A0A154BMY8_ANASB</name>
<dbReference type="InterPro" id="IPR036388">
    <property type="entry name" value="WH-like_DNA-bd_sf"/>
</dbReference>
<dbReference type="PANTHER" id="PTHR46577">
    <property type="entry name" value="HTH-TYPE TRANSCRIPTIONAL REGULATORY PROTEIN GABR"/>
    <property type="match status" value="1"/>
</dbReference>
<evidence type="ECO:0000256" key="5">
    <source>
        <dbReference type="ARBA" id="ARBA00023163"/>
    </source>
</evidence>
<dbReference type="RefSeq" id="WP_066244862.1">
    <property type="nucleotide sequence ID" value="NZ_LSGP01000025.1"/>
</dbReference>
<dbReference type="CDD" id="cd00609">
    <property type="entry name" value="AAT_like"/>
    <property type="match status" value="1"/>
</dbReference>
<evidence type="ECO:0000259" key="6">
    <source>
        <dbReference type="PROSITE" id="PS50949"/>
    </source>
</evidence>
<evidence type="ECO:0000313" key="7">
    <source>
        <dbReference type="EMBL" id="KYZ75245.1"/>
    </source>
</evidence>
<gene>
    <name evidence="7" type="ORF">AXX12_13865</name>
</gene>
<dbReference type="InterPro" id="IPR015421">
    <property type="entry name" value="PyrdxlP-dep_Trfase_major"/>
</dbReference>
<dbReference type="AlphaFoldDB" id="A0A154BMY8"/>
<sequence length="465" mass="53680">MFILDCKDRRPLHVKIYNQIKNQILSGKLIPNTKLPSIRNLSVELSVSRNTVEYAYEQLYTEGFIYSRPRSGYYVSLLDQEYISRPCRKTATLIEPAFGDGKTFSFDFHPACLSPESFPGKIWSKLLTNCLQENPEQFTLYCDPQGEFDLRYEIQRYLERFRGVSCDPEQIVVCCGLQDSMSILAQILLGNHSAFAFEDPGHWIPRSVFQNYSFLLNPIPVNSDGISLDYLKKTNSTVIHVTPSHQFPLGNVMPVENRLRLINWAENVGGVIIEDDYDSELRYHGKPIPALQGLHPEGDIIYVGTFSKVLSPALRASYMVLPYRLLSIYNKLFRNYAATVSLLEQRALYKFMRQGYWERHLRKMRTMYKKKHDALIQSIDRHFGDQVKILGQGAGLHVVLELANGFLDEKDLISRAWEKNVRMLPLSDTYQCKNYYPTRVMLGFGRMNPDELEKGIELLSQAWNL</sequence>
<comment type="similarity">
    <text evidence="1">In the C-terminal section; belongs to the class-I pyridoxal-phosphate-dependent aminotransferase family.</text>
</comment>
<evidence type="ECO:0000256" key="3">
    <source>
        <dbReference type="ARBA" id="ARBA00023015"/>
    </source>
</evidence>
<dbReference type="InterPro" id="IPR004839">
    <property type="entry name" value="Aminotransferase_I/II_large"/>
</dbReference>
<dbReference type="SMART" id="SM00345">
    <property type="entry name" value="HTH_GNTR"/>
    <property type="match status" value="1"/>
</dbReference>
<dbReference type="PRINTS" id="PR00035">
    <property type="entry name" value="HTHGNTR"/>
</dbReference>
<protein>
    <submittedName>
        <fullName evidence="7">GntR family transcriptional regulator</fullName>
    </submittedName>
</protein>
<evidence type="ECO:0000256" key="1">
    <source>
        <dbReference type="ARBA" id="ARBA00005384"/>
    </source>
</evidence>
<evidence type="ECO:0000256" key="4">
    <source>
        <dbReference type="ARBA" id="ARBA00023125"/>
    </source>
</evidence>
<dbReference type="InterPro" id="IPR051446">
    <property type="entry name" value="HTH_trans_reg/aminotransferase"/>
</dbReference>
<dbReference type="SUPFAM" id="SSF46785">
    <property type="entry name" value="Winged helix' DNA-binding domain"/>
    <property type="match status" value="1"/>
</dbReference>
<evidence type="ECO:0000313" key="8">
    <source>
        <dbReference type="Proteomes" id="UP000076268"/>
    </source>
</evidence>
<keyword evidence="3" id="KW-0805">Transcription regulation</keyword>
<dbReference type="STRING" id="1794912.AXX12_13865"/>
<keyword evidence="8" id="KW-1185">Reference proteome</keyword>
<dbReference type="InterPro" id="IPR015424">
    <property type="entry name" value="PyrdxlP-dep_Trfase"/>
</dbReference>
<dbReference type="CDD" id="cd07377">
    <property type="entry name" value="WHTH_GntR"/>
    <property type="match status" value="1"/>
</dbReference>
<dbReference type="InterPro" id="IPR036390">
    <property type="entry name" value="WH_DNA-bd_sf"/>
</dbReference>
<dbReference type="GO" id="GO:0003677">
    <property type="term" value="F:DNA binding"/>
    <property type="evidence" value="ECO:0007669"/>
    <property type="project" value="UniProtKB-KW"/>
</dbReference>
<dbReference type="GO" id="GO:0030170">
    <property type="term" value="F:pyridoxal phosphate binding"/>
    <property type="evidence" value="ECO:0007669"/>
    <property type="project" value="InterPro"/>
</dbReference>
<keyword evidence="4" id="KW-0238">DNA-binding</keyword>
<dbReference type="PROSITE" id="PS50949">
    <property type="entry name" value="HTH_GNTR"/>
    <property type="match status" value="1"/>
</dbReference>
<dbReference type="OrthoDB" id="9808770at2"/>
<evidence type="ECO:0000256" key="2">
    <source>
        <dbReference type="ARBA" id="ARBA00022898"/>
    </source>
</evidence>
<keyword evidence="5" id="KW-0804">Transcription</keyword>
<feature type="domain" description="HTH gntR-type" evidence="6">
    <location>
        <begin position="10"/>
        <end position="78"/>
    </location>
</feature>
<dbReference type="Pfam" id="PF00392">
    <property type="entry name" value="GntR"/>
    <property type="match status" value="1"/>
</dbReference>
<reference evidence="7 8" key="1">
    <citation type="submission" date="2016-02" db="EMBL/GenBank/DDBJ databases">
        <title>Anaerosporomusa subterraneum gen. nov., sp. nov., a spore-forming obligate anaerobe isolated from saprolite.</title>
        <authorList>
            <person name="Choi J.K."/>
            <person name="Shah M."/>
            <person name="Yee N."/>
        </authorList>
    </citation>
    <scope>NUCLEOTIDE SEQUENCE [LARGE SCALE GENOMIC DNA]</scope>
    <source>
        <strain evidence="7 8">RU4</strain>
    </source>
</reference>
<dbReference type="Pfam" id="PF00155">
    <property type="entry name" value="Aminotran_1_2"/>
    <property type="match status" value="1"/>
</dbReference>
<accession>A0A154BMY8</accession>
<dbReference type="Gene3D" id="1.10.10.10">
    <property type="entry name" value="Winged helix-like DNA-binding domain superfamily/Winged helix DNA-binding domain"/>
    <property type="match status" value="1"/>
</dbReference>
<dbReference type="EMBL" id="LSGP01000025">
    <property type="protein sequence ID" value="KYZ75245.1"/>
    <property type="molecule type" value="Genomic_DNA"/>
</dbReference>
<dbReference type="Gene3D" id="3.40.640.10">
    <property type="entry name" value="Type I PLP-dependent aspartate aminotransferase-like (Major domain)"/>
    <property type="match status" value="1"/>
</dbReference>
<proteinExistence type="inferred from homology"/>